<dbReference type="PIRSF" id="PIRSF006293">
    <property type="entry name" value="ExsB"/>
    <property type="match status" value="1"/>
</dbReference>
<reference evidence="12 13" key="1">
    <citation type="submission" date="2015-08" db="EMBL/GenBank/DDBJ databases">
        <title>Comparative genomics of the Campylobacter concisus group.</title>
        <authorList>
            <person name="Yee E."/>
            <person name="Chapman M.H."/>
            <person name="Huynh S."/>
            <person name="Bono J.L."/>
            <person name="On S.L."/>
            <person name="St Leger J."/>
            <person name="Foster G."/>
            <person name="Parker C.T."/>
            <person name="Miller W.G."/>
        </authorList>
    </citation>
    <scope>NUCLEOTIDE SEQUENCE [LARGE SCALE GENOMIC DNA]</scope>
    <source>
        <strain evidence="12 13">RM9337</strain>
    </source>
</reference>
<dbReference type="RefSeq" id="WP_169936223.1">
    <property type="nucleotide sequence ID" value="NZ_CP012545.1"/>
</dbReference>
<keyword evidence="3 11" id="KW-0479">Metal-binding</keyword>
<gene>
    <name evidence="11 12" type="primary">queC</name>
    <name evidence="12" type="ORF">CCAL9337_05360</name>
</gene>
<keyword evidence="7 11" id="KW-0067">ATP-binding</keyword>
<name>A0AAW3ZU99_9BACT</name>
<dbReference type="PANTHER" id="PTHR42914">
    <property type="entry name" value="7-CYANO-7-DEAZAGUANINE SYNTHASE"/>
    <property type="match status" value="1"/>
</dbReference>
<evidence type="ECO:0000256" key="11">
    <source>
        <dbReference type="HAMAP-Rule" id="MF_01633"/>
    </source>
</evidence>
<dbReference type="SUPFAM" id="SSF52402">
    <property type="entry name" value="Adenine nucleotide alpha hydrolases-like"/>
    <property type="match status" value="1"/>
</dbReference>
<keyword evidence="5 11" id="KW-0671">Queuosine biosynthesis</keyword>
<evidence type="ECO:0000256" key="6">
    <source>
        <dbReference type="ARBA" id="ARBA00022833"/>
    </source>
</evidence>
<dbReference type="Gene3D" id="3.40.50.620">
    <property type="entry name" value="HUPs"/>
    <property type="match status" value="1"/>
</dbReference>
<comment type="function">
    <text evidence="11">Catalyzes the ATP-dependent conversion of 7-carboxy-7-deazaguanine (CDG) to 7-cyano-7-deazaguanine (preQ(0)).</text>
</comment>
<dbReference type="EC" id="6.3.4.20" evidence="9 11"/>
<dbReference type="Pfam" id="PF06508">
    <property type="entry name" value="QueC"/>
    <property type="match status" value="1"/>
</dbReference>
<feature type="binding site" evidence="11">
    <location>
        <position position="199"/>
    </location>
    <ligand>
        <name>Zn(2+)</name>
        <dbReference type="ChEBI" id="CHEBI:29105"/>
    </ligand>
</feature>
<dbReference type="InterPro" id="IPR014729">
    <property type="entry name" value="Rossmann-like_a/b/a_fold"/>
</dbReference>
<evidence type="ECO:0000256" key="5">
    <source>
        <dbReference type="ARBA" id="ARBA00022785"/>
    </source>
</evidence>
<evidence type="ECO:0000313" key="12">
    <source>
        <dbReference type="EMBL" id="MBE3608157.1"/>
    </source>
</evidence>
<dbReference type="CDD" id="cd01995">
    <property type="entry name" value="QueC-like"/>
    <property type="match status" value="1"/>
</dbReference>
<comment type="caution">
    <text evidence="12">The sequence shown here is derived from an EMBL/GenBank/DDBJ whole genome shotgun (WGS) entry which is preliminary data.</text>
</comment>
<keyword evidence="2 11" id="KW-0436">Ligase</keyword>
<dbReference type="Proteomes" id="UP000650616">
    <property type="component" value="Unassembled WGS sequence"/>
</dbReference>
<dbReference type="GO" id="GO:0016879">
    <property type="term" value="F:ligase activity, forming carbon-nitrogen bonds"/>
    <property type="evidence" value="ECO:0007669"/>
    <property type="project" value="UniProtKB-UniRule"/>
</dbReference>
<accession>A0AAW3ZU99</accession>
<evidence type="ECO:0000256" key="2">
    <source>
        <dbReference type="ARBA" id="ARBA00022598"/>
    </source>
</evidence>
<evidence type="ECO:0000256" key="7">
    <source>
        <dbReference type="ARBA" id="ARBA00022840"/>
    </source>
</evidence>
<feature type="binding site" evidence="11">
    <location>
        <begin position="9"/>
        <end position="19"/>
    </location>
    <ligand>
        <name>ATP</name>
        <dbReference type="ChEBI" id="CHEBI:30616"/>
    </ligand>
</feature>
<feature type="binding site" evidence="11">
    <location>
        <position position="196"/>
    </location>
    <ligand>
        <name>Zn(2+)</name>
        <dbReference type="ChEBI" id="CHEBI:29105"/>
    </ligand>
</feature>
<keyword evidence="4 11" id="KW-0547">Nucleotide-binding</keyword>
<keyword evidence="6 11" id="KW-0862">Zinc</keyword>
<dbReference type="GO" id="GO:0008616">
    <property type="term" value="P:tRNA queuosine(34) biosynthetic process"/>
    <property type="evidence" value="ECO:0007669"/>
    <property type="project" value="UniProtKB-UniRule"/>
</dbReference>
<evidence type="ECO:0000256" key="9">
    <source>
        <dbReference type="ARBA" id="ARBA00039149"/>
    </source>
</evidence>
<comment type="catalytic activity">
    <reaction evidence="10 11">
        <text>7-carboxy-7-carbaguanine + NH4(+) + 2 ATP = 7-cyano-7-carbaguanine + 2 AMP + 2 diphosphate + 2 H(+)</text>
        <dbReference type="Rhea" id="RHEA:27982"/>
        <dbReference type="ChEBI" id="CHEBI:15378"/>
        <dbReference type="ChEBI" id="CHEBI:28938"/>
        <dbReference type="ChEBI" id="CHEBI:30616"/>
        <dbReference type="ChEBI" id="CHEBI:33019"/>
        <dbReference type="ChEBI" id="CHEBI:45075"/>
        <dbReference type="ChEBI" id="CHEBI:61036"/>
        <dbReference type="ChEBI" id="CHEBI:456215"/>
        <dbReference type="EC" id="6.3.4.20"/>
    </reaction>
</comment>
<dbReference type="EMBL" id="LIWG01000005">
    <property type="protein sequence ID" value="MBE3608157.1"/>
    <property type="molecule type" value="Genomic_DNA"/>
</dbReference>
<evidence type="ECO:0000256" key="4">
    <source>
        <dbReference type="ARBA" id="ARBA00022741"/>
    </source>
</evidence>
<sequence>MSKKAVVIMSGGMDSTLCATIAVNEGYEVIALHFDYDQRTMKREKRAFNEICDKLGIQKRLNLNANFIADIGGNSLTDKSLSVPKTGLSDDVPNTYVPFRNGIFISIAAAVAEKNGAEAIFIGVVEEDSSGYPDCTHEFIKQINLAINHGTAPSFKTKIITPLVNLSKAQIVAKSLEIGSPLELTWSCYENENEACGLCDSCRLRLNGFEKAGAKDPIKYIS</sequence>
<feature type="binding site" evidence="11">
    <location>
        <position position="188"/>
    </location>
    <ligand>
        <name>Zn(2+)</name>
        <dbReference type="ChEBI" id="CHEBI:29105"/>
    </ligand>
</feature>
<feature type="binding site" evidence="11">
    <location>
        <position position="202"/>
    </location>
    <ligand>
        <name>Zn(2+)</name>
        <dbReference type="ChEBI" id="CHEBI:29105"/>
    </ligand>
</feature>
<dbReference type="AlphaFoldDB" id="A0AAW3ZU99"/>
<dbReference type="PANTHER" id="PTHR42914:SF1">
    <property type="entry name" value="7-CYANO-7-DEAZAGUANINE SYNTHASE"/>
    <property type="match status" value="1"/>
</dbReference>
<evidence type="ECO:0000313" key="13">
    <source>
        <dbReference type="Proteomes" id="UP000650616"/>
    </source>
</evidence>
<dbReference type="InterPro" id="IPR018317">
    <property type="entry name" value="QueC"/>
</dbReference>
<evidence type="ECO:0000256" key="10">
    <source>
        <dbReference type="ARBA" id="ARBA00047890"/>
    </source>
</evidence>
<comment type="similarity">
    <text evidence="8 11">Belongs to the QueC family.</text>
</comment>
<dbReference type="NCBIfam" id="TIGR00364">
    <property type="entry name" value="7-cyano-7-deazaguanine synthase QueC"/>
    <property type="match status" value="1"/>
</dbReference>
<comment type="cofactor">
    <cofactor evidence="11">
        <name>Zn(2+)</name>
        <dbReference type="ChEBI" id="CHEBI:29105"/>
    </cofactor>
    <text evidence="11">Binds 1 zinc ion per subunit.</text>
</comment>
<keyword evidence="13" id="KW-1185">Reference proteome</keyword>
<dbReference type="HAMAP" id="MF_01633">
    <property type="entry name" value="QueC"/>
    <property type="match status" value="1"/>
</dbReference>
<dbReference type="GO" id="GO:0005524">
    <property type="term" value="F:ATP binding"/>
    <property type="evidence" value="ECO:0007669"/>
    <property type="project" value="UniProtKB-UniRule"/>
</dbReference>
<evidence type="ECO:0000256" key="3">
    <source>
        <dbReference type="ARBA" id="ARBA00022723"/>
    </source>
</evidence>
<evidence type="ECO:0000256" key="1">
    <source>
        <dbReference type="ARBA" id="ARBA00005061"/>
    </source>
</evidence>
<protein>
    <recommendedName>
        <fullName evidence="9 11">7-cyano-7-deazaguanine synthase</fullName>
        <ecNumber evidence="9 11">6.3.4.20</ecNumber>
    </recommendedName>
    <alternativeName>
        <fullName evidence="11">7-cyano-7-carbaguanine synthase</fullName>
    </alternativeName>
    <alternativeName>
        <fullName evidence="11">PreQ(0) synthase</fullName>
    </alternativeName>
    <alternativeName>
        <fullName evidence="11">Queuosine biosynthesis protein QueC</fullName>
    </alternativeName>
</protein>
<organism evidence="12 13">
    <name type="scientific">Campylobacter californiensis</name>
    <dbReference type="NCBI Taxonomy" id="1032243"/>
    <lineage>
        <taxon>Bacteria</taxon>
        <taxon>Pseudomonadati</taxon>
        <taxon>Campylobacterota</taxon>
        <taxon>Epsilonproteobacteria</taxon>
        <taxon>Campylobacterales</taxon>
        <taxon>Campylobacteraceae</taxon>
        <taxon>Campylobacter</taxon>
    </lineage>
</organism>
<proteinExistence type="inferred from homology"/>
<evidence type="ECO:0000256" key="8">
    <source>
        <dbReference type="ARBA" id="ARBA00037993"/>
    </source>
</evidence>
<dbReference type="GO" id="GO:0008270">
    <property type="term" value="F:zinc ion binding"/>
    <property type="evidence" value="ECO:0007669"/>
    <property type="project" value="UniProtKB-UniRule"/>
</dbReference>
<comment type="pathway">
    <text evidence="1 11">Purine metabolism; 7-cyano-7-deazaguanine biosynthesis.</text>
</comment>